<dbReference type="EMBL" id="JAKELL010000008">
    <property type="protein sequence ID" value="KAH8996726.1"/>
    <property type="molecule type" value="Genomic_DNA"/>
</dbReference>
<comment type="caution">
    <text evidence="2">The sequence shown here is derived from an EMBL/GenBank/DDBJ whole genome shotgun (WGS) entry which is preliminary data.</text>
</comment>
<accession>A0AAD4LNG1</accession>
<evidence type="ECO:0000256" key="1">
    <source>
        <dbReference type="SAM" id="MobiDB-lite"/>
    </source>
</evidence>
<dbReference type="AlphaFoldDB" id="A0AAD4LNG1"/>
<organism evidence="2 3">
    <name type="scientific">Lactarius akahatsu</name>
    <dbReference type="NCBI Taxonomy" id="416441"/>
    <lineage>
        <taxon>Eukaryota</taxon>
        <taxon>Fungi</taxon>
        <taxon>Dikarya</taxon>
        <taxon>Basidiomycota</taxon>
        <taxon>Agaricomycotina</taxon>
        <taxon>Agaricomycetes</taxon>
        <taxon>Russulales</taxon>
        <taxon>Russulaceae</taxon>
        <taxon>Lactarius</taxon>
    </lineage>
</organism>
<feature type="region of interest" description="Disordered" evidence="1">
    <location>
        <begin position="34"/>
        <end position="53"/>
    </location>
</feature>
<feature type="region of interest" description="Disordered" evidence="1">
    <location>
        <begin position="175"/>
        <end position="195"/>
    </location>
</feature>
<feature type="region of interest" description="Disordered" evidence="1">
    <location>
        <begin position="1"/>
        <end position="28"/>
    </location>
</feature>
<feature type="region of interest" description="Disordered" evidence="1">
    <location>
        <begin position="421"/>
        <end position="446"/>
    </location>
</feature>
<proteinExistence type="predicted"/>
<gene>
    <name evidence="2" type="ORF">EDB92DRAFT_1841528</name>
</gene>
<keyword evidence="3" id="KW-1185">Reference proteome</keyword>
<feature type="compositionally biased region" description="Basic residues" evidence="1">
    <location>
        <begin position="431"/>
        <end position="446"/>
    </location>
</feature>
<sequence>MALAHYPPFLDRPLPIQSKNPYLLSVGPKQPLPMSNPYSWNKPASGLESWDTPQTSWTIDSSYSTLQSAVQPSDPTPSQVASVAHPLQHALPESSRCDPSLSSRLSVTELGPLSSHSPGLRGLDPMFRFPPTGNDLLYSMDDGLDVEHAPILSHKSAPVVKEEQEDSSVTAAFVFESSPSTPGPSNEGPRETQVPLRATQATKAMRKMMSVFRLNPFAVQGSAPTVEEAGPLEEEGRLFEFQLRLGDSSPPSSPPVRPASTPPDSRTTSPGDDWMGRTRPPSEVGNRRIMETPGTTDSSGWGYQLPTELSPPFTLPPNVMECRDPGADGVTGRLGIGSRTVQTPNLRYGAYSQGTQSPPGRSGAHNCAFGYAAIPEQGLRRYSGAQRDPSRPATPGPSYANVFEHQATMNTSAVMSGESFIATSTSSHDPRRARRWASSRHHGSFS</sequence>
<reference evidence="2" key="1">
    <citation type="submission" date="2022-01" db="EMBL/GenBank/DDBJ databases">
        <title>Comparative genomics reveals a dynamic genome evolution in the ectomycorrhizal milk-cap (Lactarius) mushrooms.</title>
        <authorList>
            <consortium name="DOE Joint Genome Institute"/>
            <person name="Lebreton A."/>
            <person name="Tang N."/>
            <person name="Kuo A."/>
            <person name="LaButti K."/>
            <person name="Drula E."/>
            <person name="Barry K."/>
            <person name="Clum A."/>
            <person name="Lipzen A."/>
            <person name="Mousain D."/>
            <person name="Ng V."/>
            <person name="Wang R."/>
            <person name="Wang X."/>
            <person name="Dai Y."/>
            <person name="Henrissat B."/>
            <person name="Grigoriev I.V."/>
            <person name="Guerin-Laguette A."/>
            <person name="Yu F."/>
            <person name="Martin F.M."/>
        </authorList>
    </citation>
    <scope>NUCLEOTIDE SEQUENCE</scope>
    <source>
        <strain evidence="2">QP</strain>
    </source>
</reference>
<evidence type="ECO:0000313" key="3">
    <source>
        <dbReference type="Proteomes" id="UP001201163"/>
    </source>
</evidence>
<evidence type="ECO:0000313" key="2">
    <source>
        <dbReference type="EMBL" id="KAH8996726.1"/>
    </source>
</evidence>
<name>A0AAD4LNG1_9AGAM</name>
<feature type="region of interest" description="Disordered" evidence="1">
    <location>
        <begin position="244"/>
        <end position="303"/>
    </location>
</feature>
<feature type="compositionally biased region" description="Pro residues" evidence="1">
    <location>
        <begin position="251"/>
        <end position="261"/>
    </location>
</feature>
<protein>
    <submittedName>
        <fullName evidence="2">Uncharacterized protein</fullName>
    </submittedName>
</protein>
<dbReference type="Proteomes" id="UP001201163">
    <property type="component" value="Unassembled WGS sequence"/>
</dbReference>